<evidence type="ECO:0000313" key="2">
    <source>
        <dbReference type="Proteomes" id="UP001303046"/>
    </source>
</evidence>
<dbReference type="EMBL" id="JAVFWL010000001">
    <property type="protein sequence ID" value="KAK6727550.1"/>
    <property type="molecule type" value="Genomic_DNA"/>
</dbReference>
<proteinExistence type="predicted"/>
<keyword evidence="2" id="KW-1185">Reference proteome</keyword>
<evidence type="ECO:0000313" key="1">
    <source>
        <dbReference type="EMBL" id="KAK6727550.1"/>
    </source>
</evidence>
<dbReference type="Proteomes" id="UP001303046">
    <property type="component" value="Unassembled WGS sequence"/>
</dbReference>
<sequence length="150" mass="17100">MHQRDLSFKRGLMSEHSLTIDSRTIRNSKINCPDNHSMSTATKRWIFIGERKRILLQGLATIGLPAEMSTGFGAVCWSFTFPRGTREKSETVLIGWLLADVMLILLPVQHPCWSFYSLAGLQLIRNLVFRQVPCGERCQVILNEVYPHPT</sequence>
<accession>A0ABR1BQ72</accession>
<gene>
    <name evidence="1" type="primary">Necator_chrI.g1439</name>
    <name evidence="1" type="ORF">RB195_005313</name>
</gene>
<protein>
    <recommendedName>
        <fullName evidence="3">G-protein coupled receptors family 1 profile domain-containing protein</fullName>
    </recommendedName>
</protein>
<comment type="caution">
    <text evidence="1">The sequence shown here is derived from an EMBL/GenBank/DDBJ whole genome shotgun (WGS) entry which is preliminary data.</text>
</comment>
<organism evidence="1 2">
    <name type="scientific">Necator americanus</name>
    <name type="common">Human hookworm</name>
    <dbReference type="NCBI Taxonomy" id="51031"/>
    <lineage>
        <taxon>Eukaryota</taxon>
        <taxon>Metazoa</taxon>
        <taxon>Ecdysozoa</taxon>
        <taxon>Nematoda</taxon>
        <taxon>Chromadorea</taxon>
        <taxon>Rhabditida</taxon>
        <taxon>Rhabditina</taxon>
        <taxon>Rhabditomorpha</taxon>
        <taxon>Strongyloidea</taxon>
        <taxon>Ancylostomatidae</taxon>
        <taxon>Bunostominae</taxon>
        <taxon>Necator</taxon>
    </lineage>
</organism>
<evidence type="ECO:0008006" key="3">
    <source>
        <dbReference type="Google" id="ProtNLM"/>
    </source>
</evidence>
<name>A0ABR1BQ72_NECAM</name>
<reference evidence="1 2" key="1">
    <citation type="submission" date="2023-08" db="EMBL/GenBank/DDBJ databases">
        <title>A Necator americanus chromosomal reference genome.</title>
        <authorList>
            <person name="Ilik V."/>
            <person name="Petrzelkova K.J."/>
            <person name="Pardy F."/>
            <person name="Fuh T."/>
            <person name="Niatou-Singa F.S."/>
            <person name="Gouil Q."/>
            <person name="Baker L."/>
            <person name="Ritchie M.E."/>
            <person name="Jex A.R."/>
            <person name="Gazzola D."/>
            <person name="Li H."/>
            <person name="Toshio Fujiwara R."/>
            <person name="Zhan B."/>
            <person name="Aroian R.V."/>
            <person name="Pafco B."/>
            <person name="Schwarz E.M."/>
        </authorList>
    </citation>
    <scope>NUCLEOTIDE SEQUENCE [LARGE SCALE GENOMIC DNA]</scope>
    <source>
        <strain evidence="1 2">Aroian</strain>
        <tissue evidence="1">Whole animal</tissue>
    </source>
</reference>